<evidence type="ECO:0000256" key="1">
    <source>
        <dbReference type="ARBA" id="ARBA00005823"/>
    </source>
</evidence>
<dbReference type="PROSITE" id="PS50004">
    <property type="entry name" value="C2"/>
    <property type="match status" value="1"/>
</dbReference>
<protein>
    <recommendedName>
        <fullName evidence="3">C2 domain-containing protein</fullName>
    </recommendedName>
</protein>
<evidence type="ECO:0000313" key="4">
    <source>
        <dbReference type="EMBL" id="KAF8782781.1"/>
    </source>
</evidence>
<reference evidence="4" key="1">
    <citation type="journal article" date="2020" name="bioRxiv">
        <title>Chromosome-level reference genome of the European wasp spider Argiope bruennichi: a resource for studies on range expansion and evolutionary adaptation.</title>
        <authorList>
            <person name="Sheffer M.M."/>
            <person name="Hoppe A."/>
            <person name="Krehenwinkel H."/>
            <person name="Uhl G."/>
            <person name="Kuss A.W."/>
            <person name="Jensen L."/>
            <person name="Jensen C."/>
            <person name="Gillespie R.G."/>
            <person name="Hoff K.J."/>
            <person name="Prost S."/>
        </authorList>
    </citation>
    <scope>NUCLEOTIDE SEQUENCE</scope>
</reference>
<dbReference type="SUPFAM" id="SSF49562">
    <property type="entry name" value="C2 domain (Calcium/lipid-binding domain, CaLB)"/>
    <property type="match status" value="1"/>
</dbReference>
<dbReference type="EMBL" id="JABXBU010001863">
    <property type="protein sequence ID" value="KAF8782781.1"/>
    <property type="molecule type" value="Genomic_DNA"/>
</dbReference>
<dbReference type="InterPro" id="IPR000008">
    <property type="entry name" value="C2_dom"/>
</dbReference>
<keyword evidence="5" id="KW-1185">Reference proteome</keyword>
<dbReference type="InterPro" id="IPR035892">
    <property type="entry name" value="C2_domain_sf"/>
</dbReference>
<comment type="similarity">
    <text evidence="1">Belongs to the unc-13 family.</text>
</comment>
<keyword evidence="2" id="KW-0268">Exocytosis</keyword>
<dbReference type="Gene3D" id="1.10.357.50">
    <property type="match status" value="1"/>
</dbReference>
<reference evidence="4" key="2">
    <citation type="submission" date="2020-06" db="EMBL/GenBank/DDBJ databases">
        <authorList>
            <person name="Sheffer M."/>
        </authorList>
    </citation>
    <scope>NUCLEOTIDE SEQUENCE</scope>
</reference>
<gene>
    <name evidence="4" type="ORF">HNY73_013022</name>
</gene>
<evidence type="ECO:0000259" key="3">
    <source>
        <dbReference type="PROSITE" id="PS50004"/>
    </source>
</evidence>
<dbReference type="AlphaFoldDB" id="A0A8T0EYF0"/>
<dbReference type="GO" id="GO:0006887">
    <property type="term" value="P:exocytosis"/>
    <property type="evidence" value="ECO:0007669"/>
    <property type="project" value="UniProtKB-KW"/>
</dbReference>
<name>A0A8T0EYF0_ARGBR</name>
<evidence type="ECO:0000256" key="2">
    <source>
        <dbReference type="ARBA" id="ARBA00022483"/>
    </source>
</evidence>
<sequence>MKRLAKKALNFNFKKEPENEVTLPSPRSVKSMPYTAIATVCQESKNIFAVSVNVMKNYLGQPYYPFLTYPRQLYPYIRYLCGEENVSTKSGLLEDEIQRVYVTLVLREGKIVHPKYSAFSRVYCKISVSHGRTEYTSVKENETNLFWDEVFKLDVPSYENNAITIEVWSAHPQQTTETPSVADDEKPVDAPATRYRIGSITEPVKNLPCVGREMLWTIRKGPRRMNTRGQLSLFVQLGTPKGPDHVLHVIMQMEILKQCYVKQLPSLQINKKWKNWLEVLPNAAVTLLQQHALQHGITPTEQCVCSWIVASSLKIHQEDRISFYFLYTLLEGLIADIYDDPIEPYLEEALSSGAAKFAEYNKSALGNLHNSFEVQIIEEADELFYLLKAMCGVEMQTYSNYLDSYVVIAGESHTWYLSVFAQYQDDLKENDTSVEMVCDILMKIIKIFLKNQIILDDIFTRAWNVSYSKITFNELDAVINDTIKPIIQHLMVLMREPDRKRVIKESLQLLQLYHNVRNLVQYVLNDLPSERAVLSMDEFSSWFGEDLILEWFLLCDMYTKPFIKRAVVADNMERLNNNIPHGTSVPDVVSIIDEMVVDVWTKLSWEEQFYTHAALLDAVKTCVMDYVQAVYDKLCVEDFYGAKIDLGINQKLCVAMSNTYAVFEHLYATKNKIKGILRIAESKYGFTIMDPMASIGNQMQIEISAIYLIILDEENKENI</sequence>
<comment type="caution">
    <text evidence="4">The sequence shown here is derived from an EMBL/GenBank/DDBJ whole genome shotgun (WGS) entry which is preliminary data.</text>
</comment>
<dbReference type="PANTHER" id="PTHR45999">
    <property type="entry name" value="UNC-13-4A, ISOFORM B"/>
    <property type="match status" value="1"/>
</dbReference>
<dbReference type="PANTHER" id="PTHR45999:SF4">
    <property type="entry name" value="UNC-13-4A, ISOFORM B"/>
    <property type="match status" value="1"/>
</dbReference>
<dbReference type="Gene3D" id="2.60.40.150">
    <property type="entry name" value="C2 domain"/>
    <property type="match status" value="1"/>
</dbReference>
<dbReference type="Proteomes" id="UP000807504">
    <property type="component" value="Unassembled WGS sequence"/>
</dbReference>
<dbReference type="CDD" id="cd00030">
    <property type="entry name" value="C2"/>
    <property type="match status" value="1"/>
</dbReference>
<organism evidence="4 5">
    <name type="scientific">Argiope bruennichi</name>
    <name type="common">Wasp spider</name>
    <name type="synonym">Aranea bruennichi</name>
    <dbReference type="NCBI Taxonomy" id="94029"/>
    <lineage>
        <taxon>Eukaryota</taxon>
        <taxon>Metazoa</taxon>
        <taxon>Ecdysozoa</taxon>
        <taxon>Arthropoda</taxon>
        <taxon>Chelicerata</taxon>
        <taxon>Arachnida</taxon>
        <taxon>Araneae</taxon>
        <taxon>Araneomorphae</taxon>
        <taxon>Entelegynae</taxon>
        <taxon>Araneoidea</taxon>
        <taxon>Araneidae</taxon>
        <taxon>Argiope</taxon>
    </lineage>
</organism>
<accession>A0A8T0EYF0</accession>
<dbReference type="GO" id="GO:0099503">
    <property type="term" value="C:secretory vesicle"/>
    <property type="evidence" value="ECO:0007669"/>
    <property type="project" value="TreeGrafter"/>
</dbReference>
<feature type="domain" description="C2" evidence="3">
    <location>
        <begin position="80"/>
        <end position="217"/>
    </location>
</feature>
<dbReference type="Pfam" id="PF00168">
    <property type="entry name" value="C2"/>
    <property type="match status" value="1"/>
</dbReference>
<dbReference type="SMART" id="SM00239">
    <property type="entry name" value="C2"/>
    <property type="match status" value="1"/>
</dbReference>
<evidence type="ECO:0000313" key="5">
    <source>
        <dbReference type="Proteomes" id="UP000807504"/>
    </source>
</evidence>
<proteinExistence type="inferred from homology"/>
<dbReference type="InterPro" id="IPR052095">
    <property type="entry name" value="UNC-13_domain"/>
</dbReference>